<dbReference type="Proteomes" id="UP000054560">
    <property type="component" value="Unassembled WGS sequence"/>
</dbReference>
<gene>
    <name evidence="1" type="ORF">SARC_11445</name>
</gene>
<dbReference type="AlphaFoldDB" id="A0A0L0FGZ0"/>
<evidence type="ECO:0000313" key="1">
    <source>
        <dbReference type="EMBL" id="KNC76044.1"/>
    </source>
</evidence>
<sequence length="274" mass="31017">MTKYFDKKGHRPHGVAITYRDEMGEPIKTRYLDMIMTDHDQNCDSVQIAIEGLVLHIKKRFPNKNVIILQSDNAGAFSATENFTECLRINRKLKDMGHDLRIVQWLFTEAQQSMGWSMNNITCPLDIFKALVRWDPNKKAGTRTIKDTAVFLVGSTDPFEEKCEAMKKKTTVHGAQEIPDVFITETGMIIHSQTGILPVVVIYPDDKELLPFDMESIYTTATIKEKGTGTKHIFTNDTESAQGNILVEAVLSFCNGFQLCRRTVAINKINSILK</sequence>
<keyword evidence="2" id="KW-1185">Reference proteome</keyword>
<accession>A0A0L0FGZ0</accession>
<proteinExistence type="predicted"/>
<protein>
    <submittedName>
        <fullName evidence="1">Uncharacterized protein</fullName>
    </submittedName>
</protein>
<evidence type="ECO:0000313" key="2">
    <source>
        <dbReference type="Proteomes" id="UP000054560"/>
    </source>
</evidence>
<name>A0A0L0FGZ0_9EUKA</name>
<organism evidence="1 2">
    <name type="scientific">Sphaeroforma arctica JP610</name>
    <dbReference type="NCBI Taxonomy" id="667725"/>
    <lineage>
        <taxon>Eukaryota</taxon>
        <taxon>Ichthyosporea</taxon>
        <taxon>Ichthyophonida</taxon>
        <taxon>Sphaeroforma</taxon>
    </lineage>
</organism>
<reference evidence="1 2" key="1">
    <citation type="submission" date="2011-02" db="EMBL/GenBank/DDBJ databases">
        <title>The Genome Sequence of Sphaeroforma arctica JP610.</title>
        <authorList>
            <consortium name="The Broad Institute Genome Sequencing Platform"/>
            <person name="Russ C."/>
            <person name="Cuomo C."/>
            <person name="Young S.K."/>
            <person name="Zeng Q."/>
            <person name="Gargeya S."/>
            <person name="Alvarado L."/>
            <person name="Berlin A."/>
            <person name="Chapman S.B."/>
            <person name="Chen Z."/>
            <person name="Freedman E."/>
            <person name="Gellesch M."/>
            <person name="Goldberg J."/>
            <person name="Griggs A."/>
            <person name="Gujja S."/>
            <person name="Heilman E."/>
            <person name="Heiman D."/>
            <person name="Howarth C."/>
            <person name="Mehta T."/>
            <person name="Neiman D."/>
            <person name="Pearson M."/>
            <person name="Roberts A."/>
            <person name="Saif S."/>
            <person name="Shea T."/>
            <person name="Shenoy N."/>
            <person name="Sisk P."/>
            <person name="Stolte C."/>
            <person name="Sykes S."/>
            <person name="White J."/>
            <person name="Yandava C."/>
            <person name="Burger G."/>
            <person name="Gray M.W."/>
            <person name="Holland P.W.H."/>
            <person name="King N."/>
            <person name="Lang F.B.F."/>
            <person name="Roger A.J."/>
            <person name="Ruiz-Trillo I."/>
            <person name="Haas B."/>
            <person name="Nusbaum C."/>
            <person name="Birren B."/>
        </authorList>
    </citation>
    <scope>NUCLEOTIDE SEQUENCE [LARGE SCALE GENOMIC DNA]</scope>
    <source>
        <strain evidence="1 2">JP610</strain>
    </source>
</reference>
<dbReference type="GeneID" id="25911949"/>
<dbReference type="RefSeq" id="XP_014149946.1">
    <property type="nucleotide sequence ID" value="XM_014294471.1"/>
</dbReference>
<dbReference type="EMBL" id="KQ243287">
    <property type="protein sequence ID" value="KNC76044.1"/>
    <property type="molecule type" value="Genomic_DNA"/>
</dbReference>